<keyword evidence="1" id="KW-0067">ATP-binding</keyword>
<dbReference type="SUPFAM" id="SSF56112">
    <property type="entry name" value="Protein kinase-like (PK-like)"/>
    <property type="match status" value="1"/>
</dbReference>
<dbReference type="OrthoDB" id="537072at2759"/>
<dbReference type="InterPro" id="IPR051681">
    <property type="entry name" value="Ser/Thr_Kinases-Pseudokinases"/>
</dbReference>
<evidence type="ECO:0000259" key="2">
    <source>
        <dbReference type="PROSITE" id="PS50011"/>
    </source>
</evidence>
<dbReference type="PANTHER" id="PTHR44329:SF289">
    <property type="entry name" value="SERINE_THREONINE-PROTEIN KINASE VIK"/>
    <property type="match status" value="1"/>
</dbReference>
<dbReference type="InterPro" id="IPR017441">
    <property type="entry name" value="Protein_kinase_ATP_BS"/>
</dbReference>
<dbReference type="PROSITE" id="PS50011">
    <property type="entry name" value="PROTEIN_KINASE_DOM"/>
    <property type="match status" value="1"/>
</dbReference>
<dbReference type="PANTHER" id="PTHR44329">
    <property type="entry name" value="SERINE/THREONINE-PROTEIN KINASE TNNI3K-RELATED"/>
    <property type="match status" value="1"/>
</dbReference>
<dbReference type="Gene3D" id="3.30.200.20">
    <property type="entry name" value="Phosphorylase Kinase, domain 1"/>
    <property type="match status" value="1"/>
</dbReference>
<organism evidence="3 4">
    <name type="scientific">Volvox reticuliferus</name>
    <dbReference type="NCBI Taxonomy" id="1737510"/>
    <lineage>
        <taxon>Eukaryota</taxon>
        <taxon>Viridiplantae</taxon>
        <taxon>Chlorophyta</taxon>
        <taxon>core chlorophytes</taxon>
        <taxon>Chlorophyceae</taxon>
        <taxon>CS clade</taxon>
        <taxon>Chlamydomonadales</taxon>
        <taxon>Volvocaceae</taxon>
        <taxon>Volvox</taxon>
    </lineage>
</organism>
<feature type="domain" description="Protein kinase" evidence="2">
    <location>
        <begin position="23"/>
        <end position="179"/>
    </location>
</feature>
<dbReference type="GO" id="GO:0004674">
    <property type="term" value="F:protein serine/threonine kinase activity"/>
    <property type="evidence" value="ECO:0007669"/>
    <property type="project" value="TreeGrafter"/>
</dbReference>
<keyword evidence="1" id="KW-0547">Nucleotide-binding</keyword>
<proteinExistence type="predicted"/>
<reference evidence="3" key="1">
    <citation type="journal article" date="2021" name="Proc. Natl. Acad. Sci. U.S.A.">
        <title>Three genomes in the algal genus Volvox reveal the fate of a haploid sex-determining region after a transition to homothallism.</title>
        <authorList>
            <person name="Yamamoto K."/>
            <person name="Hamaji T."/>
            <person name="Kawai-Toyooka H."/>
            <person name="Matsuzaki R."/>
            <person name="Takahashi F."/>
            <person name="Nishimura Y."/>
            <person name="Kawachi M."/>
            <person name="Noguchi H."/>
            <person name="Minakuchi Y."/>
            <person name="Umen J.G."/>
            <person name="Toyoda A."/>
            <person name="Nozaki H."/>
        </authorList>
    </citation>
    <scope>NUCLEOTIDE SEQUENCE</scope>
    <source>
        <strain evidence="3">NIES-3786</strain>
    </source>
</reference>
<evidence type="ECO:0000313" key="3">
    <source>
        <dbReference type="EMBL" id="GIL80733.1"/>
    </source>
</evidence>
<dbReference type="Pfam" id="PF00069">
    <property type="entry name" value="Pkinase"/>
    <property type="match status" value="1"/>
</dbReference>
<feature type="binding site" evidence="1">
    <location>
        <position position="50"/>
    </location>
    <ligand>
        <name>ATP</name>
        <dbReference type="ChEBI" id="CHEBI:30616"/>
    </ligand>
</feature>
<dbReference type="PROSITE" id="PS00107">
    <property type="entry name" value="PROTEIN_KINASE_ATP"/>
    <property type="match status" value="1"/>
</dbReference>
<dbReference type="EMBL" id="BNCP01000019">
    <property type="protein sequence ID" value="GIL80733.1"/>
    <property type="molecule type" value="Genomic_DNA"/>
</dbReference>
<protein>
    <recommendedName>
        <fullName evidence="2">Protein kinase domain-containing protein</fullName>
    </recommendedName>
</protein>
<dbReference type="AlphaFoldDB" id="A0A8J4CFF9"/>
<accession>A0A8J4CFF9</accession>
<dbReference type="InterPro" id="IPR000719">
    <property type="entry name" value="Prot_kinase_dom"/>
</dbReference>
<evidence type="ECO:0000256" key="1">
    <source>
        <dbReference type="PROSITE-ProRule" id="PRU10141"/>
    </source>
</evidence>
<dbReference type="InterPro" id="IPR011009">
    <property type="entry name" value="Kinase-like_dom_sf"/>
</dbReference>
<sequence>MSSAKGRKDEVSALTADELRSQLVLKKMVGKGGFAAVYLGTYKGEEVAVKVILAEHVSPESSQVKLLLREGQYMSRCTHRNIVKCHAVCQLPADFPGIEALGHRTSTWALVLEYIGVGGLRAQGAVDCGLWCSGEERSQTQPKSKPLIIYIHTPVLSATATRQLATKLTPNPLRIERLH</sequence>
<name>A0A8J4CFF9_9CHLO</name>
<dbReference type="GO" id="GO:0005524">
    <property type="term" value="F:ATP binding"/>
    <property type="evidence" value="ECO:0007669"/>
    <property type="project" value="UniProtKB-UniRule"/>
</dbReference>
<evidence type="ECO:0000313" key="4">
    <source>
        <dbReference type="Proteomes" id="UP000747110"/>
    </source>
</evidence>
<dbReference type="Proteomes" id="UP000747110">
    <property type="component" value="Unassembled WGS sequence"/>
</dbReference>
<gene>
    <name evidence="3" type="ORF">Vretifemale_10044</name>
</gene>
<keyword evidence="4" id="KW-1185">Reference proteome</keyword>
<comment type="caution">
    <text evidence="3">The sequence shown here is derived from an EMBL/GenBank/DDBJ whole genome shotgun (WGS) entry which is preliminary data.</text>
</comment>